<dbReference type="OrthoDB" id="3712014at2"/>
<dbReference type="Pfam" id="PF25302">
    <property type="entry name" value="NADase_transloc"/>
    <property type="match status" value="1"/>
</dbReference>
<dbReference type="EMBL" id="CP015079">
    <property type="protein sequence ID" value="ANH39117.1"/>
    <property type="molecule type" value="Genomic_DNA"/>
</dbReference>
<organism evidence="4 5">
    <name type="scientific">Nocardioides dokdonensis FR1436</name>
    <dbReference type="NCBI Taxonomy" id="1300347"/>
    <lineage>
        <taxon>Bacteria</taxon>
        <taxon>Bacillati</taxon>
        <taxon>Actinomycetota</taxon>
        <taxon>Actinomycetes</taxon>
        <taxon>Propionibacteriales</taxon>
        <taxon>Nocardioidaceae</taxon>
        <taxon>Nocardioides</taxon>
    </lineage>
</organism>
<dbReference type="SUPFAM" id="SSF49785">
    <property type="entry name" value="Galactose-binding domain-like"/>
    <property type="match status" value="1"/>
</dbReference>
<feature type="domain" description="NAD glycohydrolase translocation F5/8 type C" evidence="3">
    <location>
        <begin position="153"/>
        <end position="292"/>
    </location>
</feature>
<evidence type="ECO:0000313" key="4">
    <source>
        <dbReference type="EMBL" id="ANH39117.1"/>
    </source>
</evidence>
<accession>A0A1A9GLA0</accession>
<feature type="region of interest" description="Disordered" evidence="1">
    <location>
        <begin position="116"/>
        <end position="157"/>
    </location>
</feature>
<keyword evidence="2" id="KW-0812">Transmembrane</keyword>
<dbReference type="AlphaFoldDB" id="A0A1A9GLA0"/>
<dbReference type="NCBIfam" id="NF047619">
    <property type="entry name" value="NADase_discoid"/>
    <property type="match status" value="1"/>
</dbReference>
<dbReference type="PATRIC" id="fig|1300347.3.peg.2695"/>
<evidence type="ECO:0000259" key="3">
    <source>
        <dbReference type="Pfam" id="PF25302"/>
    </source>
</evidence>
<dbReference type="STRING" id="1300347.I601_2701"/>
<name>A0A1A9GLA0_9ACTN</name>
<keyword evidence="2" id="KW-0472">Membrane</keyword>
<dbReference type="KEGG" id="ndk:I601_2701"/>
<dbReference type="InterPro" id="IPR057561">
    <property type="entry name" value="NADase_transloc"/>
</dbReference>
<proteinExistence type="predicted"/>
<keyword evidence="5" id="KW-1185">Reference proteome</keyword>
<protein>
    <recommendedName>
        <fullName evidence="3">NAD glycohydrolase translocation F5/8 type C domain-containing protein</fullName>
    </recommendedName>
</protein>
<evidence type="ECO:0000313" key="5">
    <source>
        <dbReference type="Proteomes" id="UP000077868"/>
    </source>
</evidence>
<keyword evidence="2" id="KW-1133">Transmembrane helix</keyword>
<sequence>MTVHCPGCGTPAVDVGRYCTGCGRPRDDAPEVAAPLPSAQPTPVRYPLYAEQPPPAPPSWSQPTETGLPVVPGPAPRPDPAPHRAPRRRRRLLAALLVLGVVALVVALAVTLAVTLGGDDDPSGSERTDASSGDPADLTRRAEASAPTQDADSVDIASGETTTYDASNLLDADPTTAWRVRGAATGTELTFTFEEPVVLTSVGLVNGYAKTSVDSDGTTFDLYAGGRRITAVTWLLDDAPPVRQELDETREPQTLDLGAVTTRTVRLRVESVTEPGAGPAARDTTAISDVAFTGFLD</sequence>
<dbReference type="RefSeq" id="WP_068110565.1">
    <property type="nucleotide sequence ID" value="NZ_CP015079.1"/>
</dbReference>
<evidence type="ECO:0000256" key="1">
    <source>
        <dbReference type="SAM" id="MobiDB-lite"/>
    </source>
</evidence>
<feature type="region of interest" description="Disordered" evidence="1">
    <location>
        <begin position="24"/>
        <end position="86"/>
    </location>
</feature>
<reference evidence="4 5" key="1">
    <citation type="submission" date="2016-03" db="EMBL/GenBank/DDBJ databases">
        <title>Complete genome sequence of a soil Actinobacterium, Nocardioides dokdonensis FR1436.</title>
        <authorList>
            <person name="Kwon S.-K."/>
            <person name="Kim K."/>
            <person name="Kim J.F."/>
        </authorList>
    </citation>
    <scope>NUCLEOTIDE SEQUENCE [LARGE SCALE GENOMIC DNA]</scope>
    <source>
        <strain evidence="4 5">FR1436</strain>
    </source>
</reference>
<gene>
    <name evidence="4" type="ORF">I601_2701</name>
</gene>
<dbReference type="InterPro" id="IPR008979">
    <property type="entry name" value="Galactose-bd-like_sf"/>
</dbReference>
<feature type="transmembrane region" description="Helical" evidence="2">
    <location>
        <begin position="92"/>
        <end position="116"/>
    </location>
</feature>
<dbReference type="Proteomes" id="UP000077868">
    <property type="component" value="Chromosome"/>
</dbReference>
<evidence type="ECO:0000256" key="2">
    <source>
        <dbReference type="SAM" id="Phobius"/>
    </source>
</evidence>
<feature type="compositionally biased region" description="Low complexity" evidence="1">
    <location>
        <begin position="61"/>
        <end position="70"/>
    </location>
</feature>
<dbReference type="Gene3D" id="2.60.120.260">
    <property type="entry name" value="Galactose-binding domain-like"/>
    <property type="match status" value="1"/>
</dbReference>